<evidence type="ECO:0000256" key="12">
    <source>
        <dbReference type="ARBA" id="ARBA00034000"/>
    </source>
</evidence>
<accession>A0A1H6L3K5</accession>
<dbReference type="SMART" id="SM00936">
    <property type="entry name" value="PBP5_C"/>
    <property type="match status" value="1"/>
</dbReference>
<evidence type="ECO:0000256" key="14">
    <source>
        <dbReference type="RuleBase" id="RU004016"/>
    </source>
</evidence>
<dbReference type="SUPFAM" id="SSF56601">
    <property type="entry name" value="beta-lactamase/transpeptidase-like"/>
    <property type="match status" value="1"/>
</dbReference>
<keyword evidence="6" id="KW-0645">Protease</keyword>
<evidence type="ECO:0000256" key="3">
    <source>
        <dbReference type="ARBA" id="ARBA00007164"/>
    </source>
</evidence>
<evidence type="ECO:0000259" key="17">
    <source>
        <dbReference type="SMART" id="SM00936"/>
    </source>
</evidence>
<keyword evidence="9" id="KW-0133">Cell shape</keyword>
<name>A0A1H6L3K5_RUMFL</name>
<comment type="catalytic activity">
    <reaction evidence="12">
        <text>Preferential cleavage: (Ac)2-L-Lys-D-Ala-|-D-Ala. Also transpeptidation of peptidyl-alanyl moieties that are N-acyl substituents of D-alanine.</text>
        <dbReference type="EC" id="3.4.16.4"/>
    </reaction>
</comment>
<keyword evidence="15" id="KW-0472">Membrane</keyword>
<keyword evidence="15" id="KW-0812">Transmembrane</keyword>
<dbReference type="PANTHER" id="PTHR21581:SF33">
    <property type="entry name" value="D-ALANYL-D-ALANINE CARBOXYPEPTIDASE DACB"/>
    <property type="match status" value="1"/>
</dbReference>
<evidence type="ECO:0000256" key="13">
    <source>
        <dbReference type="PIRSR" id="PIRSR618044-2"/>
    </source>
</evidence>
<evidence type="ECO:0000256" key="1">
    <source>
        <dbReference type="ARBA" id="ARBA00003217"/>
    </source>
</evidence>
<keyword evidence="10" id="KW-0573">Peptidoglycan synthesis</keyword>
<organism evidence="18 19">
    <name type="scientific">Ruminococcus flavefaciens</name>
    <dbReference type="NCBI Taxonomy" id="1265"/>
    <lineage>
        <taxon>Bacteria</taxon>
        <taxon>Bacillati</taxon>
        <taxon>Bacillota</taxon>
        <taxon>Clostridia</taxon>
        <taxon>Eubacteriales</taxon>
        <taxon>Oscillospiraceae</taxon>
        <taxon>Ruminococcus</taxon>
    </lineage>
</organism>
<dbReference type="SUPFAM" id="SSF69189">
    <property type="entry name" value="Penicillin-binding protein associated domain"/>
    <property type="match status" value="1"/>
</dbReference>
<dbReference type="AlphaFoldDB" id="A0A1H6L3K5"/>
<dbReference type="UniPathway" id="UPA00219"/>
<keyword evidence="15" id="KW-1133">Transmembrane helix</keyword>
<dbReference type="InterPro" id="IPR037167">
    <property type="entry name" value="Peptidase_S11_C_sf"/>
</dbReference>
<feature type="transmembrane region" description="Helical" evidence="15">
    <location>
        <begin position="421"/>
        <end position="443"/>
    </location>
</feature>
<dbReference type="GO" id="GO:0009252">
    <property type="term" value="P:peptidoglycan biosynthetic process"/>
    <property type="evidence" value="ECO:0007669"/>
    <property type="project" value="UniProtKB-UniPathway"/>
</dbReference>
<dbReference type="InterPro" id="IPR018044">
    <property type="entry name" value="Peptidase_S11"/>
</dbReference>
<dbReference type="Gene3D" id="3.40.710.10">
    <property type="entry name" value="DD-peptidase/beta-lactamase superfamily"/>
    <property type="match status" value="1"/>
</dbReference>
<evidence type="ECO:0000256" key="9">
    <source>
        <dbReference type="ARBA" id="ARBA00022960"/>
    </source>
</evidence>
<keyword evidence="5 18" id="KW-0121">Carboxypeptidase</keyword>
<evidence type="ECO:0000256" key="7">
    <source>
        <dbReference type="ARBA" id="ARBA00022729"/>
    </source>
</evidence>
<dbReference type="GO" id="GO:0071555">
    <property type="term" value="P:cell wall organization"/>
    <property type="evidence" value="ECO:0007669"/>
    <property type="project" value="UniProtKB-KW"/>
</dbReference>
<dbReference type="GO" id="GO:0006508">
    <property type="term" value="P:proteolysis"/>
    <property type="evidence" value="ECO:0007669"/>
    <property type="project" value="UniProtKB-KW"/>
</dbReference>
<feature type="signal peptide" evidence="16">
    <location>
        <begin position="1"/>
        <end position="21"/>
    </location>
</feature>
<feature type="chain" id="PRO_5039361726" description="serine-type D-Ala-D-Ala carboxypeptidase" evidence="16">
    <location>
        <begin position="22"/>
        <end position="474"/>
    </location>
</feature>
<dbReference type="GO" id="GO:0008360">
    <property type="term" value="P:regulation of cell shape"/>
    <property type="evidence" value="ECO:0007669"/>
    <property type="project" value="UniProtKB-KW"/>
</dbReference>
<evidence type="ECO:0000256" key="15">
    <source>
        <dbReference type="SAM" id="Phobius"/>
    </source>
</evidence>
<sequence length="474" mass="53403">MKRLFCVLSAMIIVLPFLCTAKAEAVNFPLKSNMSIMSESAVLVNLDTKTIIHQKNADRKQMPGPLVNIMTAVVCIENFPDLSKEITIDESVFDYLYNIEYPDDLRFAEILDGDVLTMTDLLYAMMLTSSVEAAETIAYKVGDGSTAKFVDMMNEKAAELGLNDTHFTNATGMYDPNQYTTANDMATLSMYALSVPYFENISTTYSYTPSVPNLKSHPNQATEWVWTHSNIMMEPDGDYTYNGAKGIKTANLELAGRNIVTMASRDGNKYLAVLMKSPLNDADGETTFYHITDAKSLFNWAFNHFSYQVILADTAEVGELPVELAEGNDYVLARPKEEFTLLWYDDIDISTISRDKVVWYKNTLKAPVAKGEPLGKVTLEYSGEELGTVEIVAVNNVERSTSKYNIYAAKMFRKSTWFNKALLVSFLLCAIYILICIYSYIVFKSKAKPMKPIYAVPKMNDKKKRRRPPQNKDE</sequence>
<dbReference type="GO" id="GO:0009002">
    <property type="term" value="F:serine-type D-Ala-D-Ala carboxypeptidase activity"/>
    <property type="evidence" value="ECO:0007669"/>
    <property type="project" value="UniProtKB-EC"/>
</dbReference>
<dbReference type="PRINTS" id="PR00725">
    <property type="entry name" value="DADACBPTASE1"/>
</dbReference>
<evidence type="ECO:0000256" key="6">
    <source>
        <dbReference type="ARBA" id="ARBA00022670"/>
    </source>
</evidence>
<keyword evidence="7 16" id="KW-0732">Signal</keyword>
<keyword evidence="11" id="KW-0961">Cell wall biogenesis/degradation</keyword>
<dbReference type="RefSeq" id="WP_074718674.1">
    <property type="nucleotide sequence ID" value="NZ_FNWV01000015.1"/>
</dbReference>
<protein>
    <recommendedName>
        <fullName evidence="4">serine-type D-Ala-D-Ala carboxypeptidase</fullName>
        <ecNumber evidence="4">3.4.16.4</ecNumber>
    </recommendedName>
</protein>
<keyword evidence="8" id="KW-0378">Hydrolase</keyword>
<comment type="function">
    <text evidence="1">Removes C-terminal D-alanyl residues from sugar-peptide cell wall precursors.</text>
</comment>
<dbReference type="Pfam" id="PF07943">
    <property type="entry name" value="PBP5_C"/>
    <property type="match status" value="1"/>
</dbReference>
<evidence type="ECO:0000256" key="8">
    <source>
        <dbReference type="ARBA" id="ARBA00022801"/>
    </source>
</evidence>
<dbReference type="InterPro" id="IPR012338">
    <property type="entry name" value="Beta-lactam/transpept-like"/>
</dbReference>
<evidence type="ECO:0000256" key="16">
    <source>
        <dbReference type="SAM" id="SignalP"/>
    </source>
</evidence>
<evidence type="ECO:0000313" key="18">
    <source>
        <dbReference type="EMBL" id="SEH82796.1"/>
    </source>
</evidence>
<dbReference type="Gene3D" id="2.60.410.10">
    <property type="entry name" value="D-Ala-D-Ala carboxypeptidase, C-terminal domain"/>
    <property type="match status" value="1"/>
</dbReference>
<dbReference type="InterPro" id="IPR001967">
    <property type="entry name" value="Peptidase_S11_N"/>
</dbReference>
<evidence type="ECO:0000256" key="10">
    <source>
        <dbReference type="ARBA" id="ARBA00022984"/>
    </source>
</evidence>
<feature type="binding site" evidence="13">
    <location>
        <position position="248"/>
    </location>
    <ligand>
        <name>substrate</name>
    </ligand>
</feature>
<dbReference type="Pfam" id="PF00768">
    <property type="entry name" value="Peptidase_S11"/>
    <property type="match status" value="1"/>
</dbReference>
<comment type="pathway">
    <text evidence="2">Cell wall biogenesis; peptidoglycan biosynthesis.</text>
</comment>
<dbReference type="EC" id="3.4.16.4" evidence="4"/>
<feature type="domain" description="Peptidase S11 D-Ala-D-Ala carboxypeptidase A C-terminal" evidence="17">
    <location>
        <begin position="305"/>
        <end position="399"/>
    </location>
</feature>
<dbReference type="OrthoDB" id="9791132at2"/>
<reference evidence="18 19" key="1">
    <citation type="submission" date="2016-10" db="EMBL/GenBank/DDBJ databases">
        <authorList>
            <person name="de Groot N.N."/>
        </authorList>
    </citation>
    <scope>NUCLEOTIDE SEQUENCE [LARGE SCALE GENOMIC DNA]</scope>
    <source>
        <strain evidence="18 19">YAD2003</strain>
    </source>
</reference>
<evidence type="ECO:0000313" key="19">
    <source>
        <dbReference type="Proteomes" id="UP000183190"/>
    </source>
</evidence>
<dbReference type="InterPro" id="IPR012907">
    <property type="entry name" value="Peptidase_S11_C"/>
</dbReference>
<dbReference type="PANTHER" id="PTHR21581">
    <property type="entry name" value="D-ALANYL-D-ALANINE CARBOXYPEPTIDASE"/>
    <property type="match status" value="1"/>
</dbReference>
<evidence type="ECO:0000256" key="5">
    <source>
        <dbReference type="ARBA" id="ARBA00022645"/>
    </source>
</evidence>
<evidence type="ECO:0000256" key="11">
    <source>
        <dbReference type="ARBA" id="ARBA00023316"/>
    </source>
</evidence>
<evidence type="ECO:0000256" key="4">
    <source>
        <dbReference type="ARBA" id="ARBA00012448"/>
    </source>
</evidence>
<dbReference type="Proteomes" id="UP000183190">
    <property type="component" value="Unassembled WGS sequence"/>
</dbReference>
<dbReference type="EMBL" id="FNWV01000015">
    <property type="protein sequence ID" value="SEH82796.1"/>
    <property type="molecule type" value="Genomic_DNA"/>
</dbReference>
<comment type="similarity">
    <text evidence="3 14">Belongs to the peptidase S11 family.</text>
</comment>
<evidence type="ECO:0000256" key="2">
    <source>
        <dbReference type="ARBA" id="ARBA00004752"/>
    </source>
</evidence>
<proteinExistence type="inferred from homology"/>
<dbReference type="InterPro" id="IPR015956">
    <property type="entry name" value="Peniciliin-bd_prot_C_sf"/>
</dbReference>
<gene>
    <name evidence="18" type="ORF">SAMN02910265_02914</name>
</gene>